<evidence type="ECO:0000259" key="11">
    <source>
        <dbReference type="Pfam" id="PF08544"/>
    </source>
</evidence>
<gene>
    <name evidence="9" type="primary">ispE</name>
    <name evidence="12" type="ORF">SAMN05444817_10656</name>
</gene>
<dbReference type="NCBIfam" id="NF002870">
    <property type="entry name" value="PRK03188.1"/>
    <property type="match status" value="1"/>
</dbReference>
<comment type="function">
    <text evidence="9">Catalyzes the phosphorylation of the position 2 hydroxy group of 4-diphosphocytidyl-2C-methyl-D-erythritol.</text>
</comment>
<dbReference type="AlphaFoldDB" id="A0A1N7JE69"/>
<keyword evidence="9" id="KW-0414">Isoprene biosynthesis</keyword>
<dbReference type="SUPFAM" id="SSF54211">
    <property type="entry name" value="Ribosomal protein S5 domain 2-like"/>
    <property type="match status" value="1"/>
</dbReference>
<dbReference type="PANTHER" id="PTHR43527">
    <property type="entry name" value="4-DIPHOSPHOCYTIDYL-2-C-METHYL-D-ERYTHRITOL KINASE, CHLOROPLASTIC"/>
    <property type="match status" value="1"/>
</dbReference>
<dbReference type="RefSeq" id="WP_076599302.1">
    <property type="nucleotide sequence ID" value="NZ_CP046976.1"/>
</dbReference>
<keyword evidence="5 9" id="KW-0547">Nucleotide-binding</keyword>
<dbReference type="HAMAP" id="MF_00061">
    <property type="entry name" value="IspE"/>
    <property type="match status" value="1"/>
</dbReference>
<keyword evidence="4 9" id="KW-0808">Transferase</keyword>
<evidence type="ECO:0000256" key="5">
    <source>
        <dbReference type="ARBA" id="ARBA00022741"/>
    </source>
</evidence>
<dbReference type="GO" id="GO:0050515">
    <property type="term" value="F:4-(cytidine 5'-diphospho)-2-C-methyl-D-erythritol kinase activity"/>
    <property type="evidence" value="ECO:0007669"/>
    <property type="project" value="UniProtKB-UniRule"/>
</dbReference>
<dbReference type="OrthoDB" id="3173073at2"/>
<protein>
    <recommendedName>
        <fullName evidence="3 9">4-diphosphocytidyl-2-C-methyl-D-erythritol kinase</fullName>
        <shortName evidence="9">CMK</shortName>
        <ecNumber evidence="2 9">2.7.1.148</ecNumber>
    </recommendedName>
    <alternativeName>
        <fullName evidence="8 9">4-(cytidine-5'-diphospho)-2-C-methyl-D-erythritol kinase</fullName>
    </alternativeName>
</protein>
<dbReference type="STRING" id="1161099.SAMN05444817_10656"/>
<evidence type="ECO:0000256" key="7">
    <source>
        <dbReference type="ARBA" id="ARBA00022840"/>
    </source>
</evidence>
<dbReference type="SUPFAM" id="SSF55060">
    <property type="entry name" value="GHMP Kinase, C-terminal domain"/>
    <property type="match status" value="1"/>
</dbReference>
<organism evidence="12 13">
    <name type="scientific">Corynebacterium appendicis CIP 107643</name>
    <dbReference type="NCBI Taxonomy" id="1161099"/>
    <lineage>
        <taxon>Bacteria</taxon>
        <taxon>Bacillati</taxon>
        <taxon>Actinomycetota</taxon>
        <taxon>Actinomycetes</taxon>
        <taxon>Mycobacteriales</taxon>
        <taxon>Corynebacteriaceae</taxon>
        <taxon>Corynebacterium</taxon>
    </lineage>
</organism>
<sequence length="329" mass="34784">MKFTARANGKVNLHLGVGEVRSDGYHDMATVFMAVDRPETVTLTTLEGDVDKHPDASPLSYVSEMRTTYHVQEPDEDLDNPKNLAWKAVDSITTGYMGILAQDEKRENFKPDLPMMRLEVDKTVPVAGGMAGGSSDAAAAVQAISALIAHHDRPMPEELFTNLVPGLGADVPFAEMGGIALGTGRGDALVPMMGRGTYWFAFLNPKVGLSTKAVFEKLDDLRFTYASMVPHMDTTTLSRALVSGDPQLVGAAMHNDLEAAALALRPSLQQLIHDAEDAGAIRAMVSGSGPTVAALCADEGTARAVVDKLGSASIEAFAAHGPVGGARLL</sequence>
<evidence type="ECO:0000313" key="12">
    <source>
        <dbReference type="EMBL" id="SIS47536.1"/>
    </source>
</evidence>
<dbReference type="InterPro" id="IPR014721">
    <property type="entry name" value="Ribsml_uS5_D2-typ_fold_subgr"/>
</dbReference>
<feature type="active site" evidence="9">
    <location>
        <position position="170"/>
    </location>
</feature>
<feature type="domain" description="GHMP kinase C-terminal" evidence="11">
    <location>
        <begin position="239"/>
        <end position="311"/>
    </location>
</feature>
<evidence type="ECO:0000256" key="1">
    <source>
        <dbReference type="ARBA" id="ARBA00009684"/>
    </source>
</evidence>
<name>A0A1N7JE69_9CORY</name>
<feature type="binding site" evidence="9">
    <location>
        <begin position="125"/>
        <end position="135"/>
    </location>
    <ligand>
        <name>ATP</name>
        <dbReference type="ChEBI" id="CHEBI:30616"/>
    </ligand>
</feature>
<proteinExistence type="inferred from homology"/>
<evidence type="ECO:0000313" key="13">
    <source>
        <dbReference type="Proteomes" id="UP000186292"/>
    </source>
</evidence>
<evidence type="ECO:0000256" key="6">
    <source>
        <dbReference type="ARBA" id="ARBA00022777"/>
    </source>
</evidence>
<keyword evidence="6 9" id="KW-0418">Kinase</keyword>
<feature type="domain" description="GHMP kinase N-terminal" evidence="10">
    <location>
        <begin position="110"/>
        <end position="178"/>
    </location>
</feature>
<dbReference type="UniPathway" id="UPA00056">
    <property type="reaction ID" value="UER00094"/>
</dbReference>
<feature type="active site" evidence="9">
    <location>
        <position position="10"/>
    </location>
</feature>
<evidence type="ECO:0000256" key="9">
    <source>
        <dbReference type="HAMAP-Rule" id="MF_00061"/>
    </source>
</evidence>
<reference evidence="13" key="1">
    <citation type="submission" date="2017-01" db="EMBL/GenBank/DDBJ databases">
        <authorList>
            <person name="Varghese N."/>
            <person name="Submissions S."/>
        </authorList>
    </citation>
    <scope>NUCLEOTIDE SEQUENCE [LARGE SCALE GENOMIC DNA]</scope>
    <source>
        <strain evidence="13">DSM 44531</strain>
    </source>
</reference>
<dbReference type="InterPro" id="IPR020568">
    <property type="entry name" value="Ribosomal_Su5_D2-typ_SF"/>
</dbReference>
<evidence type="ECO:0000256" key="8">
    <source>
        <dbReference type="ARBA" id="ARBA00032554"/>
    </source>
</evidence>
<dbReference type="InterPro" id="IPR036554">
    <property type="entry name" value="GHMP_kinase_C_sf"/>
</dbReference>
<dbReference type="PANTHER" id="PTHR43527:SF2">
    <property type="entry name" value="4-DIPHOSPHOCYTIDYL-2-C-METHYL-D-ERYTHRITOL KINASE, CHLOROPLASTIC"/>
    <property type="match status" value="1"/>
</dbReference>
<keyword evidence="7 9" id="KW-0067">ATP-binding</keyword>
<evidence type="ECO:0000256" key="4">
    <source>
        <dbReference type="ARBA" id="ARBA00022679"/>
    </source>
</evidence>
<evidence type="ECO:0000259" key="10">
    <source>
        <dbReference type="Pfam" id="PF00288"/>
    </source>
</evidence>
<evidence type="ECO:0000256" key="3">
    <source>
        <dbReference type="ARBA" id="ARBA00017473"/>
    </source>
</evidence>
<evidence type="ECO:0000256" key="2">
    <source>
        <dbReference type="ARBA" id="ARBA00012052"/>
    </source>
</evidence>
<dbReference type="EC" id="2.7.1.148" evidence="2 9"/>
<dbReference type="Proteomes" id="UP000186292">
    <property type="component" value="Unassembled WGS sequence"/>
</dbReference>
<dbReference type="PIRSF" id="PIRSF010376">
    <property type="entry name" value="IspE"/>
    <property type="match status" value="1"/>
</dbReference>
<dbReference type="InterPro" id="IPR006204">
    <property type="entry name" value="GHMP_kinase_N_dom"/>
</dbReference>
<comment type="pathway">
    <text evidence="9">Isoprenoid biosynthesis; isopentenyl diphosphate biosynthesis via DXP pathway; isopentenyl diphosphate from 1-deoxy-D-xylulose 5-phosphate: step 3/6.</text>
</comment>
<accession>A0A1N7JE69</accession>
<dbReference type="EMBL" id="FTOF01000006">
    <property type="protein sequence ID" value="SIS47536.1"/>
    <property type="molecule type" value="Genomic_DNA"/>
</dbReference>
<comment type="similarity">
    <text evidence="1 9">Belongs to the GHMP kinase family. IspE subfamily.</text>
</comment>
<dbReference type="GO" id="GO:0005524">
    <property type="term" value="F:ATP binding"/>
    <property type="evidence" value="ECO:0007669"/>
    <property type="project" value="UniProtKB-UniRule"/>
</dbReference>
<dbReference type="GO" id="GO:0019288">
    <property type="term" value="P:isopentenyl diphosphate biosynthetic process, methylerythritol 4-phosphate pathway"/>
    <property type="evidence" value="ECO:0007669"/>
    <property type="project" value="UniProtKB-UniRule"/>
</dbReference>
<dbReference type="Gene3D" id="3.30.230.10">
    <property type="match status" value="1"/>
</dbReference>
<dbReference type="Pfam" id="PF08544">
    <property type="entry name" value="GHMP_kinases_C"/>
    <property type="match status" value="1"/>
</dbReference>
<dbReference type="GO" id="GO:0016114">
    <property type="term" value="P:terpenoid biosynthetic process"/>
    <property type="evidence" value="ECO:0007669"/>
    <property type="project" value="InterPro"/>
</dbReference>
<dbReference type="InterPro" id="IPR004424">
    <property type="entry name" value="IspE"/>
</dbReference>
<dbReference type="Gene3D" id="3.30.70.890">
    <property type="entry name" value="GHMP kinase, C-terminal domain"/>
    <property type="match status" value="1"/>
</dbReference>
<dbReference type="Pfam" id="PF00288">
    <property type="entry name" value="GHMP_kinases_N"/>
    <property type="match status" value="1"/>
</dbReference>
<dbReference type="InterPro" id="IPR013750">
    <property type="entry name" value="GHMP_kinase_C_dom"/>
</dbReference>
<keyword evidence="13" id="KW-1185">Reference proteome</keyword>
<comment type="catalytic activity">
    <reaction evidence="9">
        <text>4-CDP-2-C-methyl-D-erythritol + ATP = 4-CDP-2-C-methyl-D-erythritol 2-phosphate + ADP + H(+)</text>
        <dbReference type="Rhea" id="RHEA:18437"/>
        <dbReference type="ChEBI" id="CHEBI:15378"/>
        <dbReference type="ChEBI" id="CHEBI:30616"/>
        <dbReference type="ChEBI" id="CHEBI:57823"/>
        <dbReference type="ChEBI" id="CHEBI:57919"/>
        <dbReference type="ChEBI" id="CHEBI:456216"/>
        <dbReference type="EC" id="2.7.1.148"/>
    </reaction>
</comment>